<name>A0ABS6S4K5_9BACT</name>
<feature type="non-terminal residue" evidence="3">
    <location>
        <position position="474"/>
    </location>
</feature>
<reference evidence="3 4" key="1">
    <citation type="journal article" date="2020" name="J Geophys Res Biogeosci">
        <title>Magnetotaxis as an Adaptation to Enable Bacterial Shuttling of Microbial Sulfur and Sulfur Cycling Across Aquatic Oxic#Anoxic Interfaces.</title>
        <authorList>
            <person name="Li J."/>
            <person name="Liu P."/>
            <person name="Wang J."/>
            <person name="Roberts A.P."/>
            <person name="Pan Y."/>
        </authorList>
    </citation>
    <scope>NUCLEOTIDE SEQUENCE [LARGE SCALE GENOMIC DNA]</scope>
    <source>
        <strain evidence="3 4">MYR-1_YQ</strain>
    </source>
</reference>
<evidence type="ECO:0008006" key="5">
    <source>
        <dbReference type="Google" id="ProtNLM"/>
    </source>
</evidence>
<gene>
    <name evidence="3" type="ORF">HWQ67_18375</name>
</gene>
<evidence type="ECO:0000256" key="2">
    <source>
        <dbReference type="SAM" id="MobiDB-lite"/>
    </source>
</evidence>
<feature type="region of interest" description="Disordered" evidence="2">
    <location>
        <begin position="50"/>
        <end position="73"/>
    </location>
</feature>
<evidence type="ECO:0000256" key="1">
    <source>
        <dbReference type="ARBA" id="ARBA00022801"/>
    </source>
</evidence>
<keyword evidence="4" id="KW-1185">Reference proteome</keyword>
<keyword evidence="1" id="KW-0378">Hydrolase</keyword>
<sequence length="474" mass="52516">MAQGTDAGKIYTFETSMMLQSHVLLQPEQASVLVDGLFASLESIQATPVITAPSPPPADVMPPPSTSPPPVYSKPPRATLTVSLRLNASYAQVTEGVAQYDSGIAMTNTSADFKTTRVESPPLAPSTKTGGYMQVTDGAISVELSAVPVFVEPGGGQRCAATARYSPFGMLAGDFDSQGRAVGERYAGNLAAKLPFKQIRFIGPNGLHFVLYKHGSDGAGGGARYLDRMKPLYDDAISKGLNVMLTIDPSTAMVTPGVFNKRGEFAQEDVQQYVEFLKAAMRKYPNIKDYSLDTEADASWQPETYARALEVTYKTLKGQCPKCRLTTSGMFKNDLQFYEQVLETLKRMKVRKAFDFFGMWHPYGAMDDLRVNEYEQIRQNYKDTTELLMRYGYINVPVFIGETGYPSDSHDPRLSADFHSERRQARELIKRFVTAIGIGVKRAYWATTVDYHRFGGIEGYFDYTGVIHNPDNKQ</sequence>
<evidence type="ECO:0000313" key="3">
    <source>
        <dbReference type="EMBL" id="MBV6343540.1"/>
    </source>
</evidence>
<feature type="compositionally biased region" description="Pro residues" evidence="2">
    <location>
        <begin position="53"/>
        <end position="73"/>
    </location>
</feature>
<comment type="caution">
    <text evidence="3">The sequence shown here is derived from an EMBL/GenBank/DDBJ whole genome shotgun (WGS) entry which is preliminary data.</text>
</comment>
<accession>A0ABS6S4K5</accession>
<dbReference type="PROSITE" id="PS00587">
    <property type="entry name" value="GLYCOSYL_HYDROL_F17"/>
    <property type="match status" value="1"/>
</dbReference>
<organism evidence="3 4">
    <name type="scientific">Candidatus Magnetobacterium casense</name>
    <dbReference type="NCBI Taxonomy" id="1455061"/>
    <lineage>
        <taxon>Bacteria</taxon>
        <taxon>Pseudomonadati</taxon>
        <taxon>Nitrospirota</taxon>
        <taxon>Thermodesulfovibrionia</taxon>
        <taxon>Thermodesulfovibrionales</taxon>
        <taxon>Candidatus Magnetobacteriaceae</taxon>
        <taxon>Candidatus Magnetobacterium</taxon>
    </lineage>
</organism>
<protein>
    <recommendedName>
        <fullName evidence="5">Asl1-like glycosyl hydrolase catalytic domain-containing protein</fullName>
    </recommendedName>
</protein>
<dbReference type="InterPro" id="IPR000490">
    <property type="entry name" value="Glyco_hydro_17"/>
</dbReference>
<dbReference type="Proteomes" id="UP001196980">
    <property type="component" value="Unassembled WGS sequence"/>
</dbReference>
<dbReference type="RefSeq" id="WP_218254155.1">
    <property type="nucleotide sequence ID" value="NZ_JABXWD010000650.1"/>
</dbReference>
<evidence type="ECO:0000313" key="4">
    <source>
        <dbReference type="Proteomes" id="UP001196980"/>
    </source>
</evidence>
<dbReference type="EMBL" id="JABXWD010000650">
    <property type="protein sequence ID" value="MBV6343540.1"/>
    <property type="molecule type" value="Genomic_DNA"/>
</dbReference>
<proteinExistence type="predicted"/>